<comment type="caution">
    <text evidence="3">The sequence shown here is derived from an EMBL/GenBank/DDBJ whole genome shotgun (WGS) entry which is preliminary data.</text>
</comment>
<dbReference type="PANTHER" id="PTHR47926">
    <property type="entry name" value="PENTATRICOPEPTIDE REPEAT-CONTAINING PROTEIN"/>
    <property type="match status" value="1"/>
</dbReference>
<dbReference type="NCBIfam" id="TIGR00756">
    <property type="entry name" value="PPR"/>
    <property type="match status" value="3"/>
</dbReference>
<dbReference type="AlphaFoldDB" id="A0AA39S302"/>
<gene>
    <name evidence="3" type="ORF">LWI29_034546</name>
</gene>
<evidence type="ECO:0000256" key="1">
    <source>
        <dbReference type="ARBA" id="ARBA00022737"/>
    </source>
</evidence>
<dbReference type="FunFam" id="1.25.40.10:FF:000348">
    <property type="entry name" value="Pentatricopeptide repeat-containing protein chloroplastic"/>
    <property type="match status" value="1"/>
</dbReference>
<dbReference type="Gene3D" id="1.25.40.10">
    <property type="entry name" value="Tetratricopeptide repeat domain"/>
    <property type="match status" value="3"/>
</dbReference>
<reference evidence="3" key="2">
    <citation type="submission" date="2023-06" db="EMBL/GenBank/DDBJ databases">
        <authorList>
            <person name="Swenson N.G."/>
            <person name="Wegrzyn J.L."/>
            <person name="Mcevoy S.L."/>
        </authorList>
    </citation>
    <scope>NUCLEOTIDE SEQUENCE</scope>
    <source>
        <strain evidence="3">NS2018</strain>
        <tissue evidence="3">Leaf</tissue>
    </source>
</reference>
<organism evidence="3 4">
    <name type="scientific">Acer saccharum</name>
    <name type="common">Sugar maple</name>
    <dbReference type="NCBI Taxonomy" id="4024"/>
    <lineage>
        <taxon>Eukaryota</taxon>
        <taxon>Viridiplantae</taxon>
        <taxon>Streptophyta</taxon>
        <taxon>Embryophyta</taxon>
        <taxon>Tracheophyta</taxon>
        <taxon>Spermatophyta</taxon>
        <taxon>Magnoliopsida</taxon>
        <taxon>eudicotyledons</taxon>
        <taxon>Gunneridae</taxon>
        <taxon>Pentapetalae</taxon>
        <taxon>rosids</taxon>
        <taxon>malvids</taxon>
        <taxon>Sapindales</taxon>
        <taxon>Sapindaceae</taxon>
        <taxon>Hippocastanoideae</taxon>
        <taxon>Acereae</taxon>
        <taxon>Acer</taxon>
    </lineage>
</organism>
<accession>A0AA39S302</accession>
<protein>
    <recommendedName>
        <fullName evidence="5">Pentatricopeptide repeat-containing protein</fullName>
    </recommendedName>
</protein>
<keyword evidence="1" id="KW-0677">Repeat</keyword>
<dbReference type="PROSITE" id="PS51375">
    <property type="entry name" value="PPR"/>
    <property type="match status" value="2"/>
</dbReference>
<keyword evidence="4" id="KW-1185">Reference proteome</keyword>
<dbReference type="GO" id="GO:0009451">
    <property type="term" value="P:RNA modification"/>
    <property type="evidence" value="ECO:0007669"/>
    <property type="project" value="InterPro"/>
</dbReference>
<evidence type="ECO:0000256" key="2">
    <source>
        <dbReference type="PROSITE-ProRule" id="PRU00708"/>
    </source>
</evidence>
<dbReference type="PANTHER" id="PTHR47926:SF376">
    <property type="entry name" value="TETRATRICOPEPTIDE-LIKE HELICAL DOMAIN SUPERFAMILY"/>
    <property type="match status" value="1"/>
</dbReference>
<dbReference type="Pfam" id="PF12854">
    <property type="entry name" value="PPR_1"/>
    <property type="match status" value="1"/>
</dbReference>
<dbReference type="Proteomes" id="UP001168877">
    <property type="component" value="Unassembled WGS sequence"/>
</dbReference>
<dbReference type="SUPFAM" id="SSF48452">
    <property type="entry name" value="TPR-like"/>
    <property type="match status" value="1"/>
</dbReference>
<feature type="repeat" description="PPR" evidence="2">
    <location>
        <begin position="67"/>
        <end position="101"/>
    </location>
</feature>
<dbReference type="EMBL" id="JAUESC010000384">
    <property type="protein sequence ID" value="KAK0583202.1"/>
    <property type="molecule type" value="Genomic_DNA"/>
</dbReference>
<dbReference type="Pfam" id="PF13041">
    <property type="entry name" value="PPR_2"/>
    <property type="match status" value="1"/>
</dbReference>
<dbReference type="Pfam" id="PF20431">
    <property type="entry name" value="E_motif"/>
    <property type="match status" value="1"/>
</dbReference>
<evidence type="ECO:0008006" key="5">
    <source>
        <dbReference type="Google" id="ProtNLM"/>
    </source>
</evidence>
<proteinExistence type="predicted"/>
<dbReference type="InterPro" id="IPR046960">
    <property type="entry name" value="PPR_At4g14850-like_plant"/>
</dbReference>
<evidence type="ECO:0000313" key="4">
    <source>
        <dbReference type="Proteomes" id="UP001168877"/>
    </source>
</evidence>
<sequence>MPERDVFSWTTMVSAYVRDGYLCSARRLFDEMPEKNIATWNTMIDGYARLGNVGAAELLFNEMPAKDIISWTTMITCYSQNKQFREALYVFNDMKTNGFSPDEVTISSVISACAHLGALDLGKEIHLYLMQNGFNLDVYIGSALIDMYAKCGSLDRSLSVFFKLQEKNLFCWNSIIEGLVKEGLRRFQSMSRKYSISPELEHYGCMVDLLSKSGLLGDALELIRNMKFQPNAVIWGALLGGCKLHRNLEIADIAVKELMVLEPNNSGYYTLLLNMYAEVNRWTEVTKIRVAMKELGIEKRCPGSSWIEMERKIYQFAASDQSHPASEEIYLLLAELDRQMKLAGYRPQLGSIL</sequence>
<dbReference type="GO" id="GO:0003723">
    <property type="term" value="F:RNA binding"/>
    <property type="evidence" value="ECO:0007669"/>
    <property type="project" value="InterPro"/>
</dbReference>
<evidence type="ECO:0000313" key="3">
    <source>
        <dbReference type="EMBL" id="KAK0583202.1"/>
    </source>
</evidence>
<dbReference type="InterPro" id="IPR002885">
    <property type="entry name" value="PPR_rpt"/>
</dbReference>
<name>A0AA39S302_ACESA</name>
<feature type="repeat" description="PPR" evidence="2">
    <location>
        <begin position="5"/>
        <end position="39"/>
    </location>
</feature>
<reference evidence="3" key="1">
    <citation type="journal article" date="2022" name="Plant J.">
        <title>Strategies of tolerance reflected in two North American maple genomes.</title>
        <authorList>
            <person name="McEvoy S.L."/>
            <person name="Sezen U.U."/>
            <person name="Trouern-Trend A."/>
            <person name="McMahon S.M."/>
            <person name="Schaberg P.G."/>
            <person name="Yang J."/>
            <person name="Wegrzyn J.L."/>
            <person name="Swenson N.G."/>
        </authorList>
    </citation>
    <scope>NUCLEOTIDE SEQUENCE</scope>
    <source>
        <strain evidence="3">NS2018</strain>
    </source>
</reference>
<dbReference type="InterPro" id="IPR046848">
    <property type="entry name" value="E_motif"/>
</dbReference>
<dbReference type="FunFam" id="1.25.40.10:FF:000366">
    <property type="entry name" value="Pentatricopeptide (PPR) repeat-containing protein"/>
    <property type="match status" value="1"/>
</dbReference>
<dbReference type="Pfam" id="PF01535">
    <property type="entry name" value="PPR"/>
    <property type="match status" value="2"/>
</dbReference>
<dbReference type="InterPro" id="IPR011990">
    <property type="entry name" value="TPR-like_helical_dom_sf"/>
</dbReference>